<reference evidence="2" key="1">
    <citation type="journal article" date="2020" name="Stud. Mycol.">
        <title>101 Dothideomycetes genomes: a test case for predicting lifestyles and emergence of pathogens.</title>
        <authorList>
            <person name="Haridas S."/>
            <person name="Albert R."/>
            <person name="Binder M."/>
            <person name="Bloem J."/>
            <person name="Labutti K."/>
            <person name="Salamov A."/>
            <person name="Andreopoulos B."/>
            <person name="Baker S."/>
            <person name="Barry K."/>
            <person name="Bills G."/>
            <person name="Bluhm B."/>
            <person name="Cannon C."/>
            <person name="Castanera R."/>
            <person name="Culley D."/>
            <person name="Daum C."/>
            <person name="Ezra D."/>
            <person name="Gonzalez J."/>
            <person name="Henrissat B."/>
            <person name="Kuo A."/>
            <person name="Liang C."/>
            <person name="Lipzen A."/>
            <person name="Lutzoni F."/>
            <person name="Magnuson J."/>
            <person name="Mondo S."/>
            <person name="Nolan M."/>
            <person name="Ohm R."/>
            <person name="Pangilinan J."/>
            <person name="Park H.-J."/>
            <person name="Ramirez L."/>
            <person name="Alfaro M."/>
            <person name="Sun H."/>
            <person name="Tritt A."/>
            <person name="Yoshinaga Y."/>
            <person name="Zwiers L.-H."/>
            <person name="Turgeon B."/>
            <person name="Goodwin S."/>
            <person name="Spatafora J."/>
            <person name="Crous P."/>
            <person name="Grigoriev I."/>
        </authorList>
    </citation>
    <scope>NUCLEOTIDE SEQUENCE</scope>
    <source>
        <strain evidence="2">CBS 107.79</strain>
    </source>
</reference>
<accession>A0A6A5USQ6</accession>
<dbReference type="Proteomes" id="UP000800036">
    <property type="component" value="Unassembled WGS sequence"/>
</dbReference>
<protein>
    <submittedName>
        <fullName evidence="2">Uncharacterized protein</fullName>
    </submittedName>
</protein>
<name>A0A6A5USQ6_9PLEO</name>
<feature type="compositionally biased region" description="Polar residues" evidence="1">
    <location>
        <begin position="129"/>
        <end position="140"/>
    </location>
</feature>
<feature type="compositionally biased region" description="Basic and acidic residues" evidence="1">
    <location>
        <begin position="142"/>
        <end position="165"/>
    </location>
</feature>
<evidence type="ECO:0000313" key="2">
    <source>
        <dbReference type="EMBL" id="KAF1968213.1"/>
    </source>
</evidence>
<keyword evidence="3" id="KW-1185">Reference proteome</keyword>
<proteinExistence type="predicted"/>
<dbReference type="EMBL" id="ML976723">
    <property type="protein sequence ID" value="KAF1968213.1"/>
    <property type="molecule type" value="Genomic_DNA"/>
</dbReference>
<organism evidence="2 3">
    <name type="scientific">Bimuria novae-zelandiae CBS 107.79</name>
    <dbReference type="NCBI Taxonomy" id="1447943"/>
    <lineage>
        <taxon>Eukaryota</taxon>
        <taxon>Fungi</taxon>
        <taxon>Dikarya</taxon>
        <taxon>Ascomycota</taxon>
        <taxon>Pezizomycotina</taxon>
        <taxon>Dothideomycetes</taxon>
        <taxon>Pleosporomycetidae</taxon>
        <taxon>Pleosporales</taxon>
        <taxon>Massarineae</taxon>
        <taxon>Didymosphaeriaceae</taxon>
        <taxon>Bimuria</taxon>
    </lineage>
</organism>
<dbReference type="AlphaFoldDB" id="A0A6A5USQ6"/>
<evidence type="ECO:0000313" key="3">
    <source>
        <dbReference type="Proteomes" id="UP000800036"/>
    </source>
</evidence>
<gene>
    <name evidence="2" type="ORF">BU23DRAFT_268626</name>
</gene>
<sequence length="165" mass="18218">MTASFFDFSYELRHPVVIVIPELPAIEKCAGPAVVEIDVSCVSPPQSERVGDFVALRALGGRYIPVLVRPLYITGNRAIRTPSSSFRKLGYRQRSMVTKIAKNVVAKNALTMNLSGSIELMLCINESWSGPVSRSDTAPSPSERDSVSPFEKCGDNDRNRDEKDR</sequence>
<feature type="region of interest" description="Disordered" evidence="1">
    <location>
        <begin position="129"/>
        <end position="165"/>
    </location>
</feature>
<evidence type="ECO:0000256" key="1">
    <source>
        <dbReference type="SAM" id="MobiDB-lite"/>
    </source>
</evidence>